<dbReference type="Proteomes" id="UP000326678">
    <property type="component" value="Chromosome Gxm1"/>
</dbReference>
<evidence type="ECO:0000313" key="2">
    <source>
        <dbReference type="Proteomes" id="UP000326678"/>
    </source>
</evidence>
<proteinExistence type="predicted"/>
<reference evidence="1 2" key="1">
    <citation type="submission" date="2019-10" db="EMBL/GenBank/DDBJ databases">
        <title>Genomic and transcriptomic insights into the perfect genentic adaptation of a filamentous nitrogen-fixing cyanobacterium to rice fields.</title>
        <authorList>
            <person name="Chen Z."/>
        </authorList>
    </citation>
    <scope>NUCLEOTIDE SEQUENCE [LARGE SCALE GENOMIC DNA]</scope>
    <source>
        <strain evidence="1">CCNUC1</strain>
    </source>
</reference>
<gene>
    <name evidence="1" type="ORF">GXM_06364</name>
</gene>
<dbReference type="PROSITE" id="PS51257">
    <property type="entry name" value="PROKAR_LIPOPROTEIN"/>
    <property type="match status" value="1"/>
</dbReference>
<protein>
    <submittedName>
        <fullName evidence="1">Uncharacterized protein</fullName>
    </submittedName>
</protein>
<keyword evidence="2" id="KW-1185">Reference proteome</keyword>
<evidence type="ECO:0000313" key="1">
    <source>
        <dbReference type="EMBL" id="QFS48870.1"/>
    </source>
</evidence>
<organism evidence="1 2">
    <name type="scientific">Nostoc sphaeroides CCNUC1</name>
    <dbReference type="NCBI Taxonomy" id="2653204"/>
    <lineage>
        <taxon>Bacteria</taxon>
        <taxon>Bacillati</taxon>
        <taxon>Cyanobacteriota</taxon>
        <taxon>Cyanophyceae</taxon>
        <taxon>Nostocales</taxon>
        <taxon>Nostocaceae</taxon>
        <taxon>Nostoc</taxon>
    </lineage>
</organism>
<name>A0A5P8W885_9NOSO</name>
<sequence length="44" mass="4883">MGKNQLNSCGLSFVSCPWLFTNDLVQTRLIAIVQTRLIASLTND</sequence>
<accession>A0A5P8W885</accession>
<dbReference type="AlphaFoldDB" id="A0A5P8W885"/>
<dbReference type="KEGG" id="nsh:GXM_06364"/>
<dbReference type="EMBL" id="CP045226">
    <property type="protein sequence ID" value="QFS48870.1"/>
    <property type="molecule type" value="Genomic_DNA"/>
</dbReference>